<comment type="caution">
    <text evidence="3">The sequence shown here is derived from an EMBL/GenBank/DDBJ whole genome shotgun (WGS) entry which is preliminary data.</text>
</comment>
<proteinExistence type="predicted"/>
<gene>
    <name evidence="3" type="ORF">UW37_C0030G0005</name>
</gene>
<dbReference type="InterPro" id="IPR036779">
    <property type="entry name" value="LysM_dom_sf"/>
</dbReference>
<accession>A0A0G1JQC2</accession>
<feature type="non-terminal residue" evidence="3">
    <location>
        <position position="186"/>
    </location>
</feature>
<feature type="domain" description="LysM" evidence="2">
    <location>
        <begin position="82"/>
        <end position="129"/>
    </location>
</feature>
<dbReference type="InterPro" id="IPR052196">
    <property type="entry name" value="Bact_Kbp"/>
</dbReference>
<dbReference type="PANTHER" id="PTHR34700">
    <property type="entry name" value="POTASSIUM BINDING PROTEIN KBP"/>
    <property type="match status" value="1"/>
</dbReference>
<dbReference type="Proteomes" id="UP000034063">
    <property type="component" value="Unassembled WGS sequence"/>
</dbReference>
<dbReference type="PROSITE" id="PS51782">
    <property type="entry name" value="LYSM"/>
    <property type="match status" value="1"/>
</dbReference>
<sequence length="186" mass="20385">MEQQIKNILKQLRLNESMISTLLGVGVVVVVGALLYNYFSAKPTDQISDLDLTDIEESIGNGRLESDNLQVEIGEAPKGLPVTHKVSKGEHLWAIAEKYYGSGYNWTDIASENNLKNADRLTEGMELAIPSVPAKLKTMAEPEVKVVSPTSAPEGEKYTTVAGDSLWSVAVSVYADGYQWPKLWEA</sequence>
<name>A0A0G1JQC2_9BACT</name>
<dbReference type="AlphaFoldDB" id="A0A0G1JQC2"/>
<dbReference type="SUPFAM" id="SSF54106">
    <property type="entry name" value="LysM domain"/>
    <property type="match status" value="1"/>
</dbReference>
<reference evidence="3 4" key="1">
    <citation type="journal article" date="2015" name="Nature">
        <title>rRNA introns, odd ribosomes, and small enigmatic genomes across a large radiation of phyla.</title>
        <authorList>
            <person name="Brown C.T."/>
            <person name="Hug L.A."/>
            <person name="Thomas B.C."/>
            <person name="Sharon I."/>
            <person name="Castelle C.J."/>
            <person name="Singh A."/>
            <person name="Wilkins M.J."/>
            <person name="Williams K.H."/>
            <person name="Banfield J.F."/>
        </authorList>
    </citation>
    <scope>NUCLEOTIDE SEQUENCE [LARGE SCALE GENOMIC DNA]</scope>
</reference>
<dbReference type="SMART" id="SM00257">
    <property type="entry name" value="LysM"/>
    <property type="match status" value="1"/>
</dbReference>
<dbReference type="Gene3D" id="3.10.350.10">
    <property type="entry name" value="LysM domain"/>
    <property type="match status" value="1"/>
</dbReference>
<evidence type="ECO:0000256" key="1">
    <source>
        <dbReference type="SAM" id="Phobius"/>
    </source>
</evidence>
<keyword evidence="1" id="KW-0472">Membrane</keyword>
<organism evidence="3 4">
    <name type="scientific">Candidatus Gottesmanbacteria bacterium GW2011_GWA2_44_17</name>
    <dbReference type="NCBI Taxonomy" id="1618444"/>
    <lineage>
        <taxon>Bacteria</taxon>
        <taxon>Candidatus Gottesmaniibacteriota</taxon>
    </lineage>
</organism>
<keyword evidence="1" id="KW-0812">Transmembrane</keyword>
<evidence type="ECO:0000313" key="4">
    <source>
        <dbReference type="Proteomes" id="UP000034063"/>
    </source>
</evidence>
<dbReference type="CDD" id="cd00118">
    <property type="entry name" value="LysM"/>
    <property type="match status" value="1"/>
</dbReference>
<feature type="transmembrane region" description="Helical" evidence="1">
    <location>
        <begin position="21"/>
        <end position="39"/>
    </location>
</feature>
<dbReference type="InterPro" id="IPR018392">
    <property type="entry name" value="LysM"/>
</dbReference>
<keyword evidence="1" id="KW-1133">Transmembrane helix</keyword>
<dbReference type="Pfam" id="PF01476">
    <property type="entry name" value="LysM"/>
    <property type="match status" value="1"/>
</dbReference>
<dbReference type="PANTHER" id="PTHR34700:SF4">
    <property type="entry name" value="PHAGE-LIKE ELEMENT PBSX PROTEIN XKDP"/>
    <property type="match status" value="1"/>
</dbReference>
<dbReference type="EMBL" id="LCIB01000030">
    <property type="protein sequence ID" value="KKT46167.1"/>
    <property type="molecule type" value="Genomic_DNA"/>
</dbReference>
<evidence type="ECO:0000313" key="3">
    <source>
        <dbReference type="EMBL" id="KKT46167.1"/>
    </source>
</evidence>
<protein>
    <recommendedName>
        <fullName evidence="2">LysM domain-containing protein</fullName>
    </recommendedName>
</protein>
<evidence type="ECO:0000259" key="2">
    <source>
        <dbReference type="PROSITE" id="PS51782"/>
    </source>
</evidence>